<evidence type="ECO:0000313" key="5">
    <source>
        <dbReference type="WBParaSite" id="DME_0000136301-mRNA-1"/>
    </source>
</evidence>
<dbReference type="AlphaFoldDB" id="A0A0N4U3Q3"/>
<protein>
    <submittedName>
        <fullName evidence="2 5">Uncharacterized protein</fullName>
    </submittedName>
</protein>
<evidence type="ECO:0000256" key="1">
    <source>
        <dbReference type="SAM" id="MobiDB-lite"/>
    </source>
</evidence>
<accession>A0A0N4U3Q3</accession>
<reference evidence="2 4" key="2">
    <citation type="submission" date="2018-11" db="EMBL/GenBank/DDBJ databases">
        <authorList>
            <consortium name="Pathogen Informatics"/>
        </authorList>
    </citation>
    <scope>NUCLEOTIDE SEQUENCE [LARGE SCALE GENOMIC DNA]</scope>
</reference>
<keyword evidence="4" id="KW-1185">Reference proteome</keyword>
<proteinExistence type="predicted"/>
<dbReference type="Proteomes" id="UP000038040">
    <property type="component" value="Unplaced"/>
</dbReference>
<sequence length="89" mass="9687">MFVANKDLIGFCFYALSWHNSSQINPFSMHNCSSSVENAEQNGKSNSQPPSILRKSSSASDCSNLLSAINQVTLDLAQSTPAIYQVEKS</sequence>
<feature type="region of interest" description="Disordered" evidence="1">
    <location>
        <begin position="35"/>
        <end position="56"/>
    </location>
</feature>
<evidence type="ECO:0000313" key="2">
    <source>
        <dbReference type="EMBL" id="VDN55750.1"/>
    </source>
</evidence>
<dbReference type="WBParaSite" id="DME_0000136301-mRNA-1">
    <property type="protein sequence ID" value="DME_0000136301-mRNA-1"/>
    <property type="gene ID" value="DME_0000136301"/>
</dbReference>
<name>A0A0N4U3Q3_DRAME</name>
<evidence type="ECO:0000313" key="3">
    <source>
        <dbReference type="Proteomes" id="UP000038040"/>
    </source>
</evidence>
<dbReference type="Proteomes" id="UP000274756">
    <property type="component" value="Unassembled WGS sequence"/>
</dbReference>
<dbReference type="EMBL" id="UYYG01001153">
    <property type="protein sequence ID" value="VDN55750.1"/>
    <property type="molecule type" value="Genomic_DNA"/>
</dbReference>
<organism evidence="3 5">
    <name type="scientific">Dracunculus medinensis</name>
    <name type="common">Guinea worm</name>
    <dbReference type="NCBI Taxonomy" id="318479"/>
    <lineage>
        <taxon>Eukaryota</taxon>
        <taxon>Metazoa</taxon>
        <taxon>Ecdysozoa</taxon>
        <taxon>Nematoda</taxon>
        <taxon>Chromadorea</taxon>
        <taxon>Rhabditida</taxon>
        <taxon>Spirurina</taxon>
        <taxon>Dracunculoidea</taxon>
        <taxon>Dracunculidae</taxon>
        <taxon>Dracunculus</taxon>
    </lineage>
</organism>
<evidence type="ECO:0000313" key="4">
    <source>
        <dbReference type="Proteomes" id="UP000274756"/>
    </source>
</evidence>
<reference evidence="5" key="1">
    <citation type="submission" date="2017-02" db="UniProtKB">
        <authorList>
            <consortium name="WormBaseParasite"/>
        </authorList>
    </citation>
    <scope>IDENTIFICATION</scope>
</reference>
<feature type="compositionally biased region" description="Polar residues" evidence="1">
    <location>
        <begin position="35"/>
        <end position="50"/>
    </location>
</feature>
<gene>
    <name evidence="2" type="ORF">DME_LOCUS5723</name>
</gene>